<dbReference type="SUPFAM" id="SSF51735">
    <property type="entry name" value="NAD(P)-binding Rossmann-fold domains"/>
    <property type="match status" value="1"/>
</dbReference>
<dbReference type="PANTHER" id="PTHR43355">
    <property type="entry name" value="FLAVIN REDUCTASE (NADPH)"/>
    <property type="match status" value="1"/>
</dbReference>
<reference evidence="2 3" key="1">
    <citation type="submission" date="2020-10" db="EMBL/GenBank/DDBJ databases">
        <title>Phylogeny of dyella-like bacteria.</title>
        <authorList>
            <person name="Fu J."/>
        </authorList>
    </citation>
    <scope>NUCLEOTIDE SEQUENCE [LARGE SCALE GENOMIC DNA]</scope>
    <source>
        <strain evidence="2 3">Gsoil3046</strain>
    </source>
</reference>
<dbReference type="Pfam" id="PF13460">
    <property type="entry name" value="NAD_binding_10"/>
    <property type="match status" value="1"/>
</dbReference>
<protein>
    <submittedName>
        <fullName evidence="2">NAD(P)H-binding protein</fullName>
    </submittedName>
</protein>
<feature type="domain" description="NAD(P)-binding" evidence="1">
    <location>
        <begin position="8"/>
        <end position="161"/>
    </location>
</feature>
<keyword evidence="3" id="KW-1185">Reference proteome</keyword>
<dbReference type="InterPro" id="IPR016040">
    <property type="entry name" value="NAD(P)-bd_dom"/>
</dbReference>
<dbReference type="InterPro" id="IPR051606">
    <property type="entry name" value="Polyketide_Oxido-like"/>
</dbReference>
<name>A0ABW8JTI6_9GAMM</name>
<comment type="caution">
    <text evidence="2">The sequence shown here is derived from an EMBL/GenBank/DDBJ whole genome shotgun (WGS) entry which is preliminary data.</text>
</comment>
<dbReference type="PANTHER" id="PTHR43355:SF2">
    <property type="entry name" value="FLAVIN REDUCTASE (NADPH)"/>
    <property type="match status" value="1"/>
</dbReference>
<evidence type="ECO:0000313" key="2">
    <source>
        <dbReference type="EMBL" id="MFK2903471.1"/>
    </source>
</evidence>
<accession>A0ABW8JTI6</accession>
<evidence type="ECO:0000259" key="1">
    <source>
        <dbReference type="Pfam" id="PF13460"/>
    </source>
</evidence>
<proteinExistence type="predicted"/>
<evidence type="ECO:0000313" key="3">
    <source>
        <dbReference type="Proteomes" id="UP001620460"/>
    </source>
</evidence>
<dbReference type="Proteomes" id="UP001620460">
    <property type="component" value="Unassembled WGS sequence"/>
</dbReference>
<dbReference type="Gene3D" id="3.40.50.720">
    <property type="entry name" value="NAD(P)-binding Rossmann-like Domain"/>
    <property type="match status" value="1"/>
</dbReference>
<dbReference type="InterPro" id="IPR036291">
    <property type="entry name" value="NAD(P)-bd_dom_sf"/>
</dbReference>
<gene>
    <name evidence="2" type="ORF">ISP17_05830</name>
</gene>
<dbReference type="EMBL" id="JADIKM010000001">
    <property type="protein sequence ID" value="MFK2903471.1"/>
    <property type="molecule type" value="Genomic_DNA"/>
</dbReference>
<organism evidence="2 3">
    <name type="scientific">Dyella ginsengisoli</name>
    <dbReference type="NCBI Taxonomy" id="363848"/>
    <lineage>
        <taxon>Bacteria</taxon>
        <taxon>Pseudomonadati</taxon>
        <taxon>Pseudomonadota</taxon>
        <taxon>Gammaproteobacteria</taxon>
        <taxon>Lysobacterales</taxon>
        <taxon>Rhodanobacteraceae</taxon>
        <taxon>Dyella</taxon>
    </lineage>
</organism>
<dbReference type="RefSeq" id="WP_404630938.1">
    <property type="nucleotide sequence ID" value="NZ_JADIKM010000001.1"/>
</dbReference>
<sequence length="211" mass="22202">MKIALVAATGQIGRHIAQRAHQRGHDVTALVRRTHDLPPELAGTRATVAALDDPQHLASALQGHDAIASAYGPGQDDPDTLVTVAHALVAAARQAGVKRLVAVGGAGSLLIAPGLQLVDSPDFPAAYKGQALAHRAALAVYRAATDLDWTFLAPAGQIGPGERLGHFRTQADAFLTDAEGHSRIHYGDYADAFIEVIEQARYVRQVATAAY</sequence>